<reference evidence="2" key="1">
    <citation type="submission" date="2025-08" db="UniProtKB">
        <authorList>
            <consortium name="RefSeq"/>
        </authorList>
    </citation>
    <scope>IDENTIFICATION</scope>
</reference>
<proteinExistence type="predicted"/>
<evidence type="ECO:0000313" key="2">
    <source>
        <dbReference type="RefSeq" id="WP_425387942.1"/>
    </source>
</evidence>
<dbReference type="Proteomes" id="UP000675920">
    <property type="component" value="Unplaced"/>
</dbReference>
<protein>
    <submittedName>
        <fullName evidence="2">Helix-turn-helix transcriptional regulator</fullName>
    </submittedName>
</protein>
<sequence length="312" mass="33563">MPDAAGIALGPPADAPAAARAERDPFLLALGERVKLLRSRRGMPRRVLAEAADVSERHLANLETGLGNVSVLVLRQVAGALECPIAALLGDETTASAEWLLIRDLMADRAEPDLRRAREALTTLFAEPSPQARRASRIALVGLRGAGKSTLGRLLAEHLGWPFIELSREIERTAGCTPSEIHALYGANAYRRYERRALDEVIEIYPEAVIATPGGLVSEPATFNALLAHCYTLWLRASPEEHMSRVLAQGDTRPMSNNAQAMEDLRLILAGREAFYAKADLVIDTGGRALGEAFDGMVKALAAALPGVPPAR</sequence>
<evidence type="ECO:0000313" key="1">
    <source>
        <dbReference type="Proteomes" id="UP000675920"/>
    </source>
</evidence>
<accession>A0AC36KLJ6</accession>
<dbReference type="RefSeq" id="WP_425387942.1">
    <property type="nucleotide sequence ID" value="NZ_AXWS01000013.1"/>
</dbReference>
<organism evidence="1 2">
    <name type="scientific">Derxia gummosa DSM 723</name>
    <dbReference type="NCBI Taxonomy" id="1121388"/>
    <lineage>
        <taxon>Bacteria</taxon>
        <taxon>Pseudomonadati</taxon>
        <taxon>Pseudomonadota</taxon>
        <taxon>Betaproteobacteria</taxon>
        <taxon>Burkholderiales</taxon>
        <taxon>Alcaligenaceae</taxon>
        <taxon>Derxia</taxon>
    </lineage>
</organism>
<keyword evidence="1" id="KW-1185">Reference proteome</keyword>
<name>A0AC36KLJ6_9BURK</name>